<dbReference type="Proteomes" id="UP001152747">
    <property type="component" value="Unassembled WGS sequence"/>
</dbReference>
<feature type="compositionally biased region" description="Polar residues" evidence="1">
    <location>
        <begin position="10"/>
        <end position="21"/>
    </location>
</feature>
<feature type="compositionally biased region" description="Acidic residues" evidence="1">
    <location>
        <begin position="114"/>
        <end position="124"/>
    </location>
</feature>
<dbReference type="OrthoDB" id="5826048at2759"/>
<evidence type="ECO:0000256" key="1">
    <source>
        <dbReference type="SAM" id="MobiDB-lite"/>
    </source>
</evidence>
<sequence>MSGRRLPPLSLTSVSSQDSQNPPRPPIHQQTTPNSEQIRQILEQRINQAMTGPHKEMLNGRRRSLIRSSAIGSEDMRLVPIDQEELSMLRSINKSQNSTSQELPADLAKHEYEDKSEDEAEEGESSAKTRRKMSMVRQEELEEKLDELGAIRKTSAIRNLEDRLSGYRHEKMRSSTKSGDFFDDEQITGLVYDMDFDCYYNPQTDTYYRLKSMSKNSEEEKLQQKINELTNGVKEIL</sequence>
<evidence type="ECO:0000313" key="2">
    <source>
        <dbReference type="EMBL" id="CAI5443857.1"/>
    </source>
</evidence>
<feature type="region of interest" description="Disordered" evidence="1">
    <location>
        <begin position="1"/>
        <end position="36"/>
    </location>
</feature>
<evidence type="ECO:0000313" key="3">
    <source>
        <dbReference type="Proteomes" id="UP001152747"/>
    </source>
</evidence>
<keyword evidence="3" id="KW-1185">Reference proteome</keyword>
<dbReference type="AlphaFoldDB" id="A0A9P1MY11"/>
<comment type="caution">
    <text evidence="2">The sequence shown here is derived from an EMBL/GenBank/DDBJ whole genome shotgun (WGS) entry which is preliminary data.</text>
</comment>
<protein>
    <submittedName>
        <fullName evidence="2">Uncharacterized protein</fullName>
    </submittedName>
</protein>
<dbReference type="EMBL" id="CANHGI010000002">
    <property type="protein sequence ID" value="CAI5443857.1"/>
    <property type="molecule type" value="Genomic_DNA"/>
</dbReference>
<gene>
    <name evidence="2" type="ORF">CAMP_LOCUS6494</name>
</gene>
<accession>A0A9P1MY11</accession>
<reference evidence="2" key="1">
    <citation type="submission" date="2022-11" db="EMBL/GenBank/DDBJ databases">
        <authorList>
            <person name="Kikuchi T."/>
        </authorList>
    </citation>
    <scope>NUCLEOTIDE SEQUENCE</scope>
    <source>
        <strain evidence="2">PS1010</strain>
    </source>
</reference>
<name>A0A9P1MY11_9PELO</name>
<feature type="region of interest" description="Disordered" evidence="1">
    <location>
        <begin position="111"/>
        <end position="135"/>
    </location>
</feature>
<organism evidence="2 3">
    <name type="scientific">Caenorhabditis angaria</name>
    <dbReference type="NCBI Taxonomy" id="860376"/>
    <lineage>
        <taxon>Eukaryota</taxon>
        <taxon>Metazoa</taxon>
        <taxon>Ecdysozoa</taxon>
        <taxon>Nematoda</taxon>
        <taxon>Chromadorea</taxon>
        <taxon>Rhabditida</taxon>
        <taxon>Rhabditina</taxon>
        <taxon>Rhabditomorpha</taxon>
        <taxon>Rhabditoidea</taxon>
        <taxon>Rhabditidae</taxon>
        <taxon>Peloderinae</taxon>
        <taxon>Caenorhabditis</taxon>
    </lineage>
</organism>
<proteinExistence type="predicted"/>